<dbReference type="PATRIC" id="fig|1261127.3.peg.5678"/>
<dbReference type="KEGG" id="cama:F384_27350"/>
<evidence type="ECO:0000259" key="3">
    <source>
        <dbReference type="Pfam" id="PF13192"/>
    </source>
</evidence>
<dbReference type="InterPro" id="IPR005243">
    <property type="entry name" value="THIRX-like_proc"/>
</dbReference>
<feature type="active site" description="Nucleophile" evidence="1">
    <location>
        <position position="14"/>
    </location>
</feature>
<dbReference type="PIRSF" id="PIRSF037031">
    <property type="entry name" value="Redox_disulphide_2"/>
    <property type="match status" value="1"/>
</dbReference>
<proteinExistence type="predicted"/>
<geneLocation type="plasmid" evidence="4">
    <name>unnamed</name>
</geneLocation>
<evidence type="ECO:0000256" key="1">
    <source>
        <dbReference type="PIRSR" id="PIRSR037031-50"/>
    </source>
</evidence>
<protein>
    <submittedName>
        <fullName evidence="4">Glutaredoxin</fullName>
    </submittedName>
</protein>
<dbReference type="PANTHER" id="PTHR36450">
    <property type="entry name" value="THIOREDOXIN"/>
    <property type="match status" value="1"/>
</dbReference>
<dbReference type="RefSeq" id="WP_046499300.1">
    <property type="nucleotide sequence ID" value="NZ_CP011133.1"/>
</dbReference>
<dbReference type="Proteomes" id="UP000034085">
    <property type="component" value="Plasmid"/>
</dbReference>
<dbReference type="AlphaFoldDB" id="A0A0F6RJ32"/>
<dbReference type="Pfam" id="PF13192">
    <property type="entry name" value="Thioredoxin_3"/>
    <property type="match status" value="1"/>
</dbReference>
<feature type="domain" description="Thioredoxin-like fold" evidence="3">
    <location>
        <begin position="3"/>
        <end position="76"/>
    </location>
</feature>
<name>A0A0F6RJ32_CITAM</name>
<reference evidence="4 5" key="1">
    <citation type="submission" date="2015-03" db="EMBL/GenBank/DDBJ databases">
        <title>Complete genome sequence of Citrobacter amalonaticus Y19.</title>
        <authorList>
            <person name="Park S."/>
        </authorList>
    </citation>
    <scope>NUCLEOTIDE SEQUENCE [LARGE SCALE GENOMIC DNA]</scope>
    <source>
        <strain evidence="4 5">Y19</strain>
        <plasmid evidence="5">Plasmid</plasmid>
    </source>
</reference>
<accession>A0A0F6RJ32</accession>
<dbReference type="OrthoDB" id="9800630at2"/>
<evidence type="ECO:0000313" key="4">
    <source>
        <dbReference type="EMBL" id="AKE62258.1"/>
    </source>
</evidence>
<dbReference type="EMBL" id="CP011133">
    <property type="protein sequence ID" value="AKE62258.1"/>
    <property type="molecule type" value="Genomic_DNA"/>
</dbReference>
<keyword evidence="4" id="KW-0614">Plasmid</keyword>
<feature type="active site" description="Nucleophile" evidence="1">
    <location>
        <position position="11"/>
    </location>
</feature>
<feature type="disulfide bond" description="Redox-active" evidence="2">
    <location>
        <begin position="11"/>
        <end position="14"/>
    </location>
</feature>
<evidence type="ECO:0000313" key="5">
    <source>
        <dbReference type="Proteomes" id="UP000034085"/>
    </source>
</evidence>
<dbReference type="InterPro" id="IPR036249">
    <property type="entry name" value="Thioredoxin-like_sf"/>
</dbReference>
<dbReference type="PANTHER" id="PTHR36450:SF1">
    <property type="entry name" value="THIOREDOXIN"/>
    <property type="match status" value="1"/>
</dbReference>
<evidence type="ECO:0000256" key="2">
    <source>
        <dbReference type="PIRSR" id="PIRSR037031-51"/>
    </source>
</evidence>
<gene>
    <name evidence="4" type="ORF">F384_27350</name>
</gene>
<dbReference type="Gene3D" id="3.40.30.10">
    <property type="entry name" value="Glutaredoxin"/>
    <property type="match status" value="1"/>
</dbReference>
<dbReference type="HOGENOM" id="CLU_090389_18_1_6"/>
<dbReference type="CDD" id="cd02947">
    <property type="entry name" value="TRX_family"/>
    <property type="match status" value="1"/>
</dbReference>
<organism evidence="4 5">
    <name type="scientific">Citrobacter amalonaticus Y19</name>
    <dbReference type="NCBI Taxonomy" id="1261127"/>
    <lineage>
        <taxon>Bacteria</taxon>
        <taxon>Pseudomonadati</taxon>
        <taxon>Pseudomonadota</taxon>
        <taxon>Gammaproteobacteria</taxon>
        <taxon>Enterobacterales</taxon>
        <taxon>Enterobacteriaceae</taxon>
        <taxon>Citrobacter</taxon>
    </lineage>
</organism>
<dbReference type="SUPFAM" id="SSF52833">
    <property type="entry name" value="Thioredoxin-like"/>
    <property type="match status" value="1"/>
</dbReference>
<sequence length="79" mass="8469">MKNIKVLGPGCANCKTTARLIDEVAKEFGAEVDLEKVEDIKAIISFGVLSTPGVVVDGQLVHSGGIPSKDKIKQWFLQS</sequence>
<dbReference type="InterPro" id="IPR012336">
    <property type="entry name" value="Thioredoxin-like_fold"/>
</dbReference>
<keyword evidence="2" id="KW-1015">Disulfide bond</keyword>
<keyword evidence="2" id="KW-0676">Redox-active center</keyword>
<dbReference type="NCBIfam" id="TIGR00412">
    <property type="entry name" value="redox_disulf_2"/>
    <property type="match status" value="1"/>
</dbReference>